<name>A0A1E3NKM5_9ASCO</name>
<dbReference type="SUPFAM" id="SSF51045">
    <property type="entry name" value="WW domain"/>
    <property type="match status" value="1"/>
</dbReference>
<evidence type="ECO:0000259" key="2">
    <source>
        <dbReference type="PROSITE" id="PS50020"/>
    </source>
</evidence>
<feature type="compositionally biased region" description="Polar residues" evidence="1">
    <location>
        <begin position="48"/>
        <end position="57"/>
    </location>
</feature>
<feature type="region of interest" description="Disordered" evidence="1">
    <location>
        <begin position="1"/>
        <end position="94"/>
    </location>
</feature>
<keyword evidence="4" id="KW-1185">Reference proteome</keyword>
<dbReference type="EMBL" id="KV454003">
    <property type="protein sequence ID" value="ODQ46669.1"/>
    <property type="molecule type" value="Genomic_DNA"/>
</dbReference>
<dbReference type="InterPro" id="IPR001202">
    <property type="entry name" value="WW_dom"/>
</dbReference>
<evidence type="ECO:0000313" key="3">
    <source>
        <dbReference type="EMBL" id="ODQ46669.1"/>
    </source>
</evidence>
<sequence>MCRTQQQQQQQQQQPQTHSSGKYGRSEAQQSAPKPKRTSSILGKLMRRTSSSANTVAKSVEIPSQQPPLLPMLPAEPSSPVLSSNSQFSSYSSSSSFSERTSSFGTLLPHAHEKLPSDWELRYDTMLCQFYYVNTTENIVQFDSPLEVLTH</sequence>
<feature type="compositionally biased region" description="Low complexity" evidence="1">
    <location>
        <begin position="72"/>
        <end position="94"/>
    </location>
</feature>
<reference evidence="3 4" key="1">
    <citation type="journal article" date="2016" name="Proc. Natl. Acad. Sci. U.S.A.">
        <title>Comparative genomics of biotechnologically important yeasts.</title>
        <authorList>
            <person name="Riley R."/>
            <person name="Haridas S."/>
            <person name="Wolfe K.H."/>
            <person name="Lopes M.R."/>
            <person name="Hittinger C.T."/>
            <person name="Goeker M."/>
            <person name="Salamov A.A."/>
            <person name="Wisecaver J.H."/>
            <person name="Long T.M."/>
            <person name="Calvey C.H."/>
            <person name="Aerts A.L."/>
            <person name="Barry K.W."/>
            <person name="Choi C."/>
            <person name="Clum A."/>
            <person name="Coughlan A.Y."/>
            <person name="Deshpande S."/>
            <person name="Douglass A.P."/>
            <person name="Hanson S.J."/>
            <person name="Klenk H.-P."/>
            <person name="LaButti K.M."/>
            <person name="Lapidus A."/>
            <person name="Lindquist E.A."/>
            <person name="Lipzen A.M."/>
            <person name="Meier-Kolthoff J.P."/>
            <person name="Ohm R.A."/>
            <person name="Otillar R.P."/>
            <person name="Pangilinan J.L."/>
            <person name="Peng Y."/>
            <person name="Rokas A."/>
            <person name="Rosa C.A."/>
            <person name="Scheuner C."/>
            <person name="Sibirny A.A."/>
            <person name="Slot J.C."/>
            <person name="Stielow J.B."/>
            <person name="Sun H."/>
            <person name="Kurtzman C.P."/>
            <person name="Blackwell M."/>
            <person name="Grigoriev I.V."/>
            <person name="Jeffries T.W."/>
        </authorList>
    </citation>
    <scope>NUCLEOTIDE SEQUENCE [LARGE SCALE GENOMIC DNA]</scope>
    <source>
        <strain evidence="3 4">NRRL Y-2026</strain>
    </source>
</reference>
<dbReference type="RefSeq" id="XP_019017782.1">
    <property type="nucleotide sequence ID" value="XM_019161230.1"/>
</dbReference>
<dbReference type="GeneID" id="30177917"/>
<evidence type="ECO:0000313" key="4">
    <source>
        <dbReference type="Proteomes" id="UP000094455"/>
    </source>
</evidence>
<gene>
    <name evidence="3" type="ORF">PICMEDRAFT_16506</name>
</gene>
<dbReference type="PROSITE" id="PS50020">
    <property type="entry name" value="WW_DOMAIN_2"/>
    <property type="match status" value="1"/>
</dbReference>
<dbReference type="OrthoDB" id="3045089at2759"/>
<evidence type="ECO:0000256" key="1">
    <source>
        <dbReference type="SAM" id="MobiDB-lite"/>
    </source>
</evidence>
<proteinExistence type="predicted"/>
<dbReference type="InterPro" id="IPR036020">
    <property type="entry name" value="WW_dom_sf"/>
</dbReference>
<dbReference type="AlphaFoldDB" id="A0A1E3NKM5"/>
<feature type="domain" description="WW" evidence="2">
    <location>
        <begin position="113"/>
        <end position="147"/>
    </location>
</feature>
<accession>A0A1E3NKM5</accession>
<dbReference type="Proteomes" id="UP000094455">
    <property type="component" value="Unassembled WGS sequence"/>
</dbReference>
<feature type="compositionally biased region" description="Low complexity" evidence="1">
    <location>
        <begin position="1"/>
        <end position="16"/>
    </location>
</feature>
<protein>
    <recommendedName>
        <fullName evidence="2">WW domain-containing protein</fullName>
    </recommendedName>
</protein>
<organism evidence="3 4">
    <name type="scientific">Pichia membranifaciens NRRL Y-2026</name>
    <dbReference type="NCBI Taxonomy" id="763406"/>
    <lineage>
        <taxon>Eukaryota</taxon>
        <taxon>Fungi</taxon>
        <taxon>Dikarya</taxon>
        <taxon>Ascomycota</taxon>
        <taxon>Saccharomycotina</taxon>
        <taxon>Pichiomycetes</taxon>
        <taxon>Pichiales</taxon>
        <taxon>Pichiaceae</taxon>
        <taxon>Pichia</taxon>
    </lineage>
</organism>